<dbReference type="PANTHER" id="PTHR13696:SF52">
    <property type="entry name" value="PARA FAMILY PROTEIN CT_582"/>
    <property type="match status" value="1"/>
</dbReference>
<dbReference type="SUPFAM" id="SSF52540">
    <property type="entry name" value="P-loop containing nucleoside triphosphate hydrolases"/>
    <property type="match status" value="1"/>
</dbReference>
<proteinExistence type="predicted"/>
<evidence type="ECO:0000259" key="1">
    <source>
        <dbReference type="Pfam" id="PF13614"/>
    </source>
</evidence>
<dbReference type="InterPro" id="IPR025669">
    <property type="entry name" value="AAA_dom"/>
</dbReference>
<dbReference type="AlphaFoldDB" id="A0A7R6QF12"/>
<evidence type="ECO:0000313" key="2">
    <source>
        <dbReference type="EMBL" id="BBG20722.1"/>
    </source>
</evidence>
<protein>
    <submittedName>
        <fullName evidence="2">Putative ParA family ATPase</fullName>
    </submittedName>
</protein>
<gene>
    <name evidence="2" type="ORF">RVR_P1105</name>
</gene>
<organism evidence="2 3">
    <name type="scientific">Actinacidiphila reveromycinica</name>
    <dbReference type="NCBI Taxonomy" id="659352"/>
    <lineage>
        <taxon>Bacteria</taxon>
        <taxon>Bacillati</taxon>
        <taxon>Actinomycetota</taxon>
        <taxon>Actinomycetes</taxon>
        <taxon>Kitasatosporales</taxon>
        <taxon>Streptomycetaceae</taxon>
        <taxon>Actinacidiphila</taxon>
    </lineage>
</organism>
<dbReference type="PANTHER" id="PTHR13696">
    <property type="entry name" value="P-LOOP CONTAINING NUCLEOSIDE TRIPHOSPHATE HYDROLASE"/>
    <property type="match status" value="1"/>
</dbReference>
<feature type="domain" description="AAA" evidence="1">
    <location>
        <begin position="38"/>
        <end position="219"/>
    </location>
</feature>
<sequence length="331" mass="34967">MIPVPTASPPLDAANLSAVRRALDRRLQLMRAGLHQAKVFVVVNGKGGVGKSSLAAALAVAWAKAGLRVGLVEMDEQGNNGEDLGFTGSVLADGGQAQAAAILDGKRLTPTGQVRPRLSVFPGGPVLEDVLEELYCQRRAARRADDPAGRLAWMGMYAAAIDAVRDDYDVIILDVAPGSEPLQLQALVAGDYVLIPSKSDPSSRKGLRTVARRFGQARDMNPLLRLLGVVVFATNSSASKVQTNIKEQLVGDLRGSAPVFEQVIRYVESAAVACRTEGKVPQELRTSAAIAPAVRRSMAALAGDYQSLAMEIMQAKSAADRTASANQEEAA</sequence>
<evidence type="ECO:0000313" key="3">
    <source>
        <dbReference type="Proteomes" id="UP000595703"/>
    </source>
</evidence>
<dbReference type="KEGG" id="arev:RVR_P1105"/>
<dbReference type="Gene3D" id="3.40.50.300">
    <property type="entry name" value="P-loop containing nucleotide triphosphate hydrolases"/>
    <property type="match status" value="1"/>
</dbReference>
<accession>A0A7R6QF12</accession>
<dbReference type="InterPro" id="IPR050678">
    <property type="entry name" value="DNA_Partitioning_ATPase"/>
</dbReference>
<dbReference type="InterPro" id="IPR027417">
    <property type="entry name" value="P-loop_NTPase"/>
</dbReference>
<dbReference type="EMBL" id="AP018366">
    <property type="protein sequence ID" value="BBG20722.1"/>
    <property type="molecule type" value="Genomic_DNA"/>
</dbReference>
<name>A0A7R6QF12_9ACTN</name>
<geneLocation type="plasmid" evidence="2 3">
    <name>pRVR1</name>
</geneLocation>
<dbReference type="Pfam" id="PF13614">
    <property type="entry name" value="AAA_31"/>
    <property type="match status" value="1"/>
</dbReference>
<keyword evidence="3" id="KW-1185">Reference proteome</keyword>
<keyword evidence="2" id="KW-0614">Plasmid</keyword>
<dbReference type="CDD" id="cd02042">
    <property type="entry name" value="ParAB_family"/>
    <property type="match status" value="1"/>
</dbReference>
<reference evidence="2 3" key="1">
    <citation type="journal article" date="2020" name="Sci. Rep.">
        <title>beta-carboline chemical signals induce reveromycin production through a LuxR family regulator in Streptomyces sp. SN-593.</title>
        <authorList>
            <person name="Panthee S."/>
            <person name="Kito N."/>
            <person name="Hayashi T."/>
            <person name="Shimizu T."/>
            <person name="Ishikawa J."/>
            <person name="Hamamoto H."/>
            <person name="Osada H."/>
            <person name="Takahashi S."/>
        </authorList>
    </citation>
    <scope>NUCLEOTIDE SEQUENCE [LARGE SCALE GENOMIC DNA]</scope>
    <source>
        <strain evidence="2 3">SN-593</strain>
        <plasmid evidence="2 3">pRVR1</plasmid>
    </source>
</reference>
<dbReference type="Proteomes" id="UP000595703">
    <property type="component" value="Plasmid pRVR1"/>
</dbReference>